<dbReference type="InterPro" id="IPR010982">
    <property type="entry name" value="Lambda_DNA-bd_dom_sf"/>
</dbReference>
<dbReference type="CDD" id="cd06529">
    <property type="entry name" value="S24_LexA-like"/>
    <property type="match status" value="1"/>
</dbReference>
<evidence type="ECO:0000259" key="1">
    <source>
        <dbReference type="PROSITE" id="PS50943"/>
    </source>
</evidence>
<dbReference type="AlphaFoldDB" id="A0A433ZTL4"/>
<dbReference type="SUPFAM" id="SSF51306">
    <property type="entry name" value="LexA/Signal peptidase"/>
    <property type="match status" value="1"/>
</dbReference>
<dbReference type="SMART" id="SM00530">
    <property type="entry name" value="HTH_XRE"/>
    <property type="match status" value="1"/>
</dbReference>
<organism evidence="2 3">
    <name type="scientific">Morganella morganii</name>
    <name type="common">Proteus morganii</name>
    <dbReference type="NCBI Taxonomy" id="582"/>
    <lineage>
        <taxon>Bacteria</taxon>
        <taxon>Pseudomonadati</taxon>
        <taxon>Pseudomonadota</taxon>
        <taxon>Gammaproteobacteria</taxon>
        <taxon>Enterobacterales</taxon>
        <taxon>Morganellaceae</taxon>
        <taxon>Morganella</taxon>
    </lineage>
</organism>
<gene>
    <name evidence="2" type="ORF">CKG00_02550</name>
</gene>
<dbReference type="PROSITE" id="PS50943">
    <property type="entry name" value="HTH_CROC1"/>
    <property type="match status" value="1"/>
</dbReference>
<dbReference type="InterPro" id="IPR015927">
    <property type="entry name" value="Peptidase_S24_S26A/B/C"/>
</dbReference>
<dbReference type="PANTHER" id="PTHR33516">
    <property type="entry name" value="LEXA REPRESSOR"/>
    <property type="match status" value="1"/>
</dbReference>
<feature type="domain" description="HTH cro/C1-type" evidence="1">
    <location>
        <begin position="26"/>
        <end position="75"/>
    </location>
</feature>
<name>A0A433ZTL4_MORMO</name>
<dbReference type="PANTHER" id="PTHR33516:SF2">
    <property type="entry name" value="LEXA REPRESSOR-RELATED"/>
    <property type="match status" value="1"/>
</dbReference>
<dbReference type="SUPFAM" id="SSF47413">
    <property type="entry name" value="lambda repressor-like DNA-binding domains"/>
    <property type="match status" value="1"/>
</dbReference>
<comment type="caution">
    <text evidence="2">The sequence shown here is derived from an EMBL/GenBank/DDBJ whole genome shotgun (WGS) entry which is preliminary data.</text>
</comment>
<dbReference type="CDD" id="cd00093">
    <property type="entry name" value="HTH_XRE"/>
    <property type="match status" value="1"/>
</dbReference>
<dbReference type="InterPro" id="IPR050077">
    <property type="entry name" value="LexA_repressor"/>
</dbReference>
<dbReference type="OrthoDB" id="9791537at2"/>
<proteinExistence type="predicted"/>
<dbReference type="Proteomes" id="UP000286908">
    <property type="component" value="Unassembled WGS sequence"/>
</dbReference>
<reference evidence="2 3" key="1">
    <citation type="submission" date="2017-08" db="EMBL/GenBank/DDBJ databases">
        <title>Draft genome sequence of pheromone producing symbiont Morganella morganii, of the female New Zealand grass grub Costelytra giveni.</title>
        <authorList>
            <person name="Laugraud A."/>
            <person name="Young S.D."/>
            <person name="Hurst M.H."/>
        </authorList>
    </citation>
    <scope>NUCLEOTIDE SEQUENCE [LARGE SCALE GENOMIC DNA]</scope>
    <source>
        <strain evidence="2 3">MMsCG</strain>
    </source>
</reference>
<dbReference type="Gene3D" id="2.10.109.10">
    <property type="entry name" value="Umud Fragment, subunit A"/>
    <property type="match status" value="1"/>
</dbReference>
<dbReference type="Gene3D" id="1.10.260.40">
    <property type="entry name" value="lambda repressor-like DNA-binding domains"/>
    <property type="match status" value="1"/>
</dbReference>
<dbReference type="Pfam" id="PF00717">
    <property type="entry name" value="Peptidase_S24"/>
    <property type="match status" value="1"/>
</dbReference>
<protein>
    <submittedName>
        <fullName evidence="2">LexA family transcriptional repressor</fullName>
    </submittedName>
</protein>
<dbReference type="EMBL" id="NRQY01000001">
    <property type="protein sequence ID" value="RUT65402.1"/>
    <property type="molecule type" value="Genomic_DNA"/>
</dbReference>
<evidence type="ECO:0000313" key="2">
    <source>
        <dbReference type="EMBL" id="RUT65402.1"/>
    </source>
</evidence>
<dbReference type="Pfam" id="PF01381">
    <property type="entry name" value="HTH_3"/>
    <property type="match status" value="1"/>
</dbReference>
<sequence length="236" mass="26097">MKKKPLTDEQKADSIRLKAIFDAKKKELGLSQESLGDAIGMGQSAIAQLLNGVNAINAENAAKLAVALDVSVDDFSPSLSKEIRAMFNAVASQKLLKNSNRYEYPLFTKIQAGCFTENGNSYTERDALEWISTAKRASDSAFWLEVEGHSMTAPQGGRPSFPEGILILIDPEQTVEFGDFCVARLLNDEFTFKRLIRDGGVEYLEPLNPRYDLIPINGNCQIVGKVVKSQWPDDTF</sequence>
<dbReference type="GO" id="GO:0003677">
    <property type="term" value="F:DNA binding"/>
    <property type="evidence" value="ECO:0007669"/>
    <property type="project" value="InterPro"/>
</dbReference>
<evidence type="ECO:0000313" key="3">
    <source>
        <dbReference type="Proteomes" id="UP000286908"/>
    </source>
</evidence>
<accession>A0A433ZTL4</accession>
<dbReference type="InterPro" id="IPR001387">
    <property type="entry name" value="Cro/C1-type_HTH"/>
</dbReference>
<dbReference type="InterPro" id="IPR039418">
    <property type="entry name" value="LexA-like"/>
</dbReference>
<dbReference type="InterPro" id="IPR036286">
    <property type="entry name" value="LexA/Signal_pep-like_sf"/>
</dbReference>